<keyword evidence="2 7" id="KW-0812">Transmembrane</keyword>
<evidence type="ECO:0000256" key="1">
    <source>
        <dbReference type="ARBA" id="ARBA00004141"/>
    </source>
</evidence>
<name>A0AAI8VIH3_9PEZI</name>
<evidence type="ECO:0000259" key="8">
    <source>
        <dbReference type="Pfam" id="PF20684"/>
    </source>
</evidence>
<dbReference type="AlphaFoldDB" id="A0AAI8VIH3"/>
<keyword evidence="4 7" id="KW-0472">Membrane</keyword>
<feature type="transmembrane region" description="Helical" evidence="7">
    <location>
        <begin position="12"/>
        <end position="36"/>
    </location>
</feature>
<sequence>MAGLRSLSSSGALLFVFIVIFTVICATVLGLRFWAARISRRSFYPDDAFIGLSFTSTCVLEGVVIWAIVNGCGKQAAELNAYELAVQGKLYFLSGIFWLLGSVFVKLAVLWLYSRIFVTDQFRRWAYGLMGIVVCYGISFLVAYQTNCHPISQLWDPVKGGWCRDVTGEQFGTIGVNLALDIAIVTLPMPTLWSLNMPQRKKLIVTLMFSIGIITIATLGWRLAVTIEASKHPLDFSYYLSTIGLVSLLEVWLSIIVGCLPTLAPVFNLKVKPAISKMRSTGNHSSQGVAGSHQLRSFKQKRPRGLYSELDESRDRDFVALHDHAPGMAITAEITSDPYYGQPKLDEGHRVVHVRRDIESQQWYQGNDLYHPVGR</sequence>
<keyword evidence="3 7" id="KW-1133">Transmembrane helix</keyword>
<feature type="transmembrane region" description="Helical" evidence="7">
    <location>
        <begin position="203"/>
        <end position="224"/>
    </location>
</feature>
<evidence type="ECO:0000256" key="7">
    <source>
        <dbReference type="SAM" id="Phobius"/>
    </source>
</evidence>
<dbReference type="PANTHER" id="PTHR33048">
    <property type="entry name" value="PTH11-LIKE INTEGRAL MEMBRANE PROTEIN (AFU_ORTHOLOGUE AFUA_5G11245)"/>
    <property type="match status" value="1"/>
</dbReference>
<evidence type="ECO:0000313" key="9">
    <source>
        <dbReference type="EMBL" id="CAJ2505020.1"/>
    </source>
</evidence>
<feature type="transmembrane region" description="Helical" evidence="7">
    <location>
        <begin position="236"/>
        <end position="269"/>
    </location>
</feature>
<feature type="transmembrane region" description="Helical" evidence="7">
    <location>
        <begin position="174"/>
        <end position="196"/>
    </location>
</feature>
<organism evidence="9 10">
    <name type="scientific">Anthostomella pinea</name>
    <dbReference type="NCBI Taxonomy" id="933095"/>
    <lineage>
        <taxon>Eukaryota</taxon>
        <taxon>Fungi</taxon>
        <taxon>Dikarya</taxon>
        <taxon>Ascomycota</taxon>
        <taxon>Pezizomycotina</taxon>
        <taxon>Sordariomycetes</taxon>
        <taxon>Xylariomycetidae</taxon>
        <taxon>Xylariales</taxon>
        <taxon>Xylariaceae</taxon>
        <taxon>Anthostomella</taxon>
    </lineage>
</organism>
<dbReference type="Proteomes" id="UP001295740">
    <property type="component" value="Unassembled WGS sequence"/>
</dbReference>
<gene>
    <name evidence="9" type="ORF">KHLLAP_LOCUS5488</name>
</gene>
<accession>A0AAI8VIH3</accession>
<evidence type="ECO:0000256" key="2">
    <source>
        <dbReference type="ARBA" id="ARBA00022692"/>
    </source>
</evidence>
<comment type="caution">
    <text evidence="9">The sequence shown here is derived from an EMBL/GenBank/DDBJ whole genome shotgun (WGS) entry which is preliminary data.</text>
</comment>
<feature type="domain" description="Rhodopsin" evidence="8">
    <location>
        <begin position="31"/>
        <end position="268"/>
    </location>
</feature>
<comment type="similarity">
    <text evidence="5">Belongs to the SAT4 family.</text>
</comment>
<feature type="transmembrane region" description="Helical" evidence="7">
    <location>
        <begin position="89"/>
        <end position="113"/>
    </location>
</feature>
<dbReference type="GO" id="GO:0016020">
    <property type="term" value="C:membrane"/>
    <property type="evidence" value="ECO:0007669"/>
    <property type="project" value="UniProtKB-SubCell"/>
</dbReference>
<feature type="transmembrane region" description="Helical" evidence="7">
    <location>
        <begin position="125"/>
        <end position="144"/>
    </location>
</feature>
<keyword evidence="10" id="KW-1185">Reference proteome</keyword>
<dbReference type="InterPro" id="IPR049326">
    <property type="entry name" value="Rhodopsin_dom_fungi"/>
</dbReference>
<feature type="region of interest" description="Disordered" evidence="6">
    <location>
        <begin position="281"/>
        <end position="300"/>
    </location>
</feature>
<evidence type="ECO:0000256" key="5">
    <source>
        <dbReference type="ARBA" id="ARBA00038359"/>
    </source>
</evidence>
<comment type="subcellular location">
    <subcellularLocation>
        <location evidence="1">Membrane</location>
        <topology evidence="1">Multi-pass membrane protein</topology>
    </subcellularLocation>
</comment>
<proteinExistence type="inferred from homology"/>
<feature type="compositionally biased region" description="Polar residues" evidence="6">
    <location>
        <begin position="281"/>
        <end position="295"/>
    </location>
</feature>
<evidence type="ECO:0000256" key="4">
    <source>
        <dbReference type="ARBA" id="ARBA00023136"/>
    </source>
</evidence>
<protein>
    <submittedName>
        <fullName evidence="9">Uu.00g124140.m01.CDS01</fullName>
    </submittedName>
</protein>
<evidence type="ECO:0000256" key="6">
    <source>
        <dbReference type="SAM" id="MobiDB-lite"/>
    </source>
</evidence>
<evidence type="ECO:0000256" key="3">
    <source>
        <dbReference type="ARBA" id="ARBA00022989"/>
    </source>
</evidence>
<dbReference type="PANTHER" id="PTHR33048:SF47">
    <property type="entry name" value="INTEGRAL MEMBRANE PROTEIN-RELATED"/>
    <property type="match status" value="1"/>
</dbReference>
<reference evidence="9" key="1">
    <citation type="submission" date="2023-10" db="EMBL/GenBank/DDBJ databases">
        <authorList>
            <person name="Hackl T."/>
        </authorList>
    </citation>
    <scope>NUCLEOTIDE SEQUENCE</scope>
</reference>
<dbReference type="EMBL" id="CAUWAG010000007">
    <property type="protein sequence ID" value="CAJ2505020.1"/>
    <property type="molecule type" value="Genomic_DNA"/>
</dbReference>
<dbReference type="Pfam" id="PF20684">
    <property type="entry name" value="Fung_rhodopsin"/>
    <property type="match status" value="1"/>
</dbReference>
<evidence type="ECO:0000313" key="10">
    <source>
        <dbReference type="Proteomes" id="UP001295740"/>
    </source>
</evidence>
<dbReference type="InterPro" id="IPR052337">
    <property type="entry name" value="SAT4-like"/>
</dbReference>
<feature type="transmembrane region" description="Helical" evidence="7">
    <location>
        <begin position="48"/>
        <end position="69"/>
    </location>
</feature>